<keyword evidence="3" id="KW-0472">Membrane</keyword>
<dbReference type="AlphaFoldDB" id="A0A510WUR8"/>
<evidence type="ECO:0000256" key="3">
    <source>
        <dbReference type="SAM" id="Phobius"/>
    </source>
</evidence>
<keyword evidence="1" id="KW-0732">Signal</keyword>
<feature type="compositionally biased region" description="Low complexity" evidence="2">
    <location>
        <begin position="58"/>
        <end position="67"/>
    </location>
</feature>
<dbReference type="GeneID" id="29933611"/>
<sequence>MSKKMITDENSKKYTVKEKKPFYKKWWFWLIVVIIAIGIFGSAGSSSKSKNDSNTEQTTTNKAATNKNKVFKLGQTATHDKVDLNVNNVKYANSIGPETPQDGNQFAIVNVTLKNNSNESKDYNTLDFKIDNNGDIKDSTCVSSDNNDMQSGEMDKGASITKDVIFEIPNNADKSNLKLVYEPSFFNDNLKIRFALQ</sequence>
<keyword evidence="3" id="KW-0812">Transmembrane</keyword>
<keyword evidence="3" id="KW-1133">Transmembrane helix</keyword>
<proteinExistence type="predicted"/>
<dbReference type="EMBL" id="BJUI01000018">
    <property type="protein sequence ID" value="GEK42317.1"/>
    <property type="molecule type" value="Genomic_DNA"/>
</dbReference>
<evidence type="ECO:0000256" key="1">
    <source>
        <dbReference type="ARBA" id="ARBA00022729"/>
    </source>
</evidence>
<dbReference type="RefSeq" id="WP_057827799.1">
    <property type="nucleotide sequence ID" value="NZ_BAAACL010000001.1"/>
</dbReference>
<protein>
    <recommendedName>
        <fullName evidence="4">DUF4352 domain-containing protein</fullName>
    </recommendedName>
</protein>
<dbReference type="Gene3D" id="2.60.40.1240">
    <property type="match status" value="1"/>
</dbReference>
<name>A0A510WUR8_9LACO</name>
<dbReference type="Pfam" id="PF11611">
    <property type="entry name" value="DUF4352"/>
    <property type="match status" value="1"/>
</dbReference>
<feature type="domain" description="DUF4352" evidence="4">
    <location>
        <begin position="71"/>
        <end position="189"/>
    </location>
</feature>
<accession>A0A510WUR8</accession>
<evidence type="ECO:0000313" key="5">
    <source>
        <dbReference type="EMBL" id="GEK42317.1"/>
    </source>
</evidence>
<feature type="region of interest" description="Disordered" evidence="2">
    <location>
        <begin position="44"/>
        <end position="67"/>
    </location>
</feature>
<comment type="caution">
    <text evidence="5">The sequence shown here is derived from an EMBL/GenBank/DDBJ whole genome shotgun (WGS) entry which is preliminary data.</text>
</comment>
<dbReference type="InterPro" id="IPR029051">
    <property type="entry name" value="DUF4352"/>
</dbReference>
<feature type="transmembrane region" description="Helical" evidence="3">
    <location>
        <begin position="26"/>
        <end position="44"/>
    </location>
</feature>
<dbReference type="InterPro" id="IPR029050">
    <property type="entry name" value="Immunoprotect_excell_Ig-like"/>
</dbReference>
<keyword evidence="6" id="KW-1185">Reference proteome</keyword>
<evidence type="ECO:0000259" key="4">
    <source>
        <dbReference type="Pfam" id="PF11611"/>
    </source>
</evidence>
<organism evidence="5 6">
    <name type="scientific">Ligilactobacillus aviarius</name>
    <dbReference type="NCBI Taxonomy" id="1606"/>
    <lineage>
        <taxon>Bacteria</taxon>
        <taxon>Bacillati</taxon>
        <taxon>Bacillota</taxon>
        <taxon>Bacilli</taxon>
        <taxon>Lactobacillales</taxon>
        <taxon>Lactobacillaceae</taxon>
        <taxon>Ligilactobacillus</taxon>
    </lineage>
</organism>
<dbReference type="Proteomes" id="UP000321722">
    <property type="component" value="Unassembled WGS sequence"/>
</dbReference>
<evidence type="ECO:0000256" key="2">
    <source>
        <dbReference type="SAM" id="MobiDB-lite"/>
    </source>
</evidence>
<gene>
    <name evidence="5" type="ORF">LAV01_11490</name>
</gene>
<reference evidence="5 6" key="1">
    <citation type="submission" date="2019-07" db="EMBL/GenBank/DDBJ databases">
        <title>Whole genome shotgun sequence of Lactobacillus aviarius subsp. aviarius NBRC 102162.</title>
        <authorList>
            <person name="Hosoyama A."/>
            <person name="Uohara A."/>
            <person name="Ohji S."/>
            <person name="Ichikawa N."/>
        </authorList>
    </citation>
    <scope>NUCLEOTIDE SEQUENCE [LARGE SCALE GENOMIC DNA]</scope>
    <source>
        <strain evidence="5 6">NBRC 102162</strain>
    </source>
</reference>
<evidence type="ECO:0000313" key="6">
    <source>
        <dbReference type="Proteomes" id="UP000321722"/>
    </source>
</evidence>